<dbReference type="Pfam" id="PF20254">
    <property type="entry name" value="DMFA2_C"/>
    <property type="match status" value="1"/>
</dbReference>
<dbReference type="InterPro" id="IPR046540">
    <property type="entry name" value="DMFA2_C"/>
</dbReference>
<accession>A0A7W3JC52</accession>
<feature type="chain" id="PRO_5031346430" description="Ig-like domain-containing protein" evidence="2">
    <location>
        <begin position="43"/>
        <end position="1313"/>
    </location>
</feature>
<dbReference type="Pfam" id="PF13205">
    <property type="entry name" value="Big_5"/>
    <property type="match status" value="2"/>
</dbReference>
<evidence type="ECO:0000256" key="1">
    <source>
        <dbReference type="ARBA" id="ARBA00022729"/>
    </source>
</evidence>
<feature type="domain" description="DUF4082" evidence="4">
    <location>
        <begin position="914"/>
        <end position="1048"/>
    </location>
</feature>
<keyword evidence="1 2" id="KW-0732">Signal</keyword>
<evidence type="ECO:0000259" key="4">
    <source>
        <dbReference type="Pfam" id="PF13313"/>
    </source>
</evidence>
<sequence>MGSTFALSSHRVRQGRRPLAAFVVAVLAVSSALLTVAPAATAEPCAPGGNPIVCENSKPGTSPQVWDIEGAGDPSIQGFATQMSTDAGNRVDFKIDTDARNYTVDIYRTGWYQGLGARKIDSVTPSGTLPQNQPECGWDVTTELVDCGSWAVSAGWNVPATAVSGVYVALLTRTDNGGQSHITFVVRDDGSTSDMVFQTADTTWQAYNTYGGSSFYSGGANNRAYKLSYNRPFATRGLERGRDFYFSSEYAMVRFLEQNGYDVTYIAGADTSRDGARLLNHKTFLSVGHDEYWSGPQRAAVEQARDAGVHLAFFAGNDVYWRTRWEPSTAGPSTSYRTLVSYKETWGNAKIDPSSEWTGTWRDPRYAGTSAGAGRPENALIGTLYTTNYSDLPVTVPAEEGDLRIWRNTGLDALPAGTSQALAQHTVGYESNEDLDNGSRPPGLIRMSKTVGEVPEYLQDFGNVVAAGTTTHTITMYKAASGALVFSAGTVQWAWGLDQTHDGNGAPADSRMRQATVNLLADMGVQPDTLASGITPATKSTDTTAPTTQITSPAAQTQVGGGSRVTVSGTASDTGGRVAGVEVSLDGGGTWHPANGRASWTYTGQVFGTGTVELRARATDDSANIGTAVSRNVQVACPCNVFGDGPPPNGAADDSSAVELGLRFTAADDGYVSGVRFYKAAGNTGVHQGTLWSAAGAQLARVQFSGESATGWQTASFTTPVPVLAGQKYVVSYTAPNGNYVSTPWAFQSKGRSAGPITVEGGFGAAPAGLYGAPGTVPTESWDNSAYYVDPVFTATDNSALRVATRAPVAKEVSVPLNAPVRASFSKNVVASSIGVVVKDAAGATVPGTVSYDAPTRTATFTPSAAWAGFVEHTVTVTAQSVDGLPVSEGGTWSFRTVRPPSTVCPCGLYDDTVVPDITAAADPDAVVLGTRFSPTAAGKVSGMQFWKSTQMEGPFVATLWGPSGQLAQATITDPVAQGWQEVVFDTPVDVTAGQEYTVSYRAPSGAYPATLGGLGAARTVGKLSTPQNAGVYTYGTGRPTTAVSTAYLVDVQFEPAASTPTIVSRTPSAAAVDVPVDTDVSVTASEALASGTTLTLAGPGGQAVAGTLTRNGATATLAITSDLTAGATYTASFTGKTAAGVTVGPATWTFTTQAAAGSCPCFVFGSAVPPIAAADDGAAVELGTQFSADRAGSITAVRFYRGPGNTGPHTVTVWSASGTALASAVGPSGGAEGWQTVQLAQPVPVTAGTTYVVSYLAPQGRYAAGQGYFAQARTVGPLTAPVDAGRYAYGGGFPQYSWLSTGYWVDPVFVAQ</sequence>
<feature type="signal peptide" evidence="2">
    <location>
        <begin position="1"/>
        <end position="42"/>
    </location>
</feature>
<evidence type="ECO:0000259" key="3">
    <source>
        <dbReference type="Pfam" id="PF13205"/>
    </source>
</evidence>
<evidence type="ECO:0008006" key="8">
    <source>
        <dbReference type="Google" id="ProtNLM"/>
    </source>
</evidence>
<evidence type="ECO:0000256" key="2">
    <source>
        <dbReference type="SAM" id="SignalP"/>
    </source>
</evidence>
<dbReference type="Pfam" id="PF17957">
    <property type="entry name" value="Big_7"/>
    <property type="match status" value="1"/>
</dbReference>
<dbReference type="Pfam" id="PF13313">
    <property type="entry name" value="DUF4082"/>
    <property type="match status" value="3"/>
</dbReference>
<feature type="domain" description="N,N-dimethylformamidase beta subunit-like C-terminal" evidence="5">
    <location>
        <begin position="103"/>
        <end position="500"/>
    </location>
</feature>
<evidence type="ECO:0000313" key="7">
    <source>
        <dbReference type="Proteomes" id="UP000540568"/>
    </source>
</evidence>
<dbReference type="RefSeq" id="WP_182619289.1">
    <property type="nucleotide sequence ID" value="NZ_BAAATF010000010.1"/>
</dbReference>
<evidence type="ECO:0000259" key="5">
    <source>
        <dbReference type="Pfam" id="PF20254"/>
    </source>
</evidence>
<dbReference type="InterPro" id="IPR032812">
    <property type="entry name" value="SbsA_Ig"/>
</dbReference>
<dbReference type="EMBL" id="JACGWV010000002">
    <property type="protein sequence ID" value="MBA8810141.1"/>
    <property type="molecule type" value="Genomic_DNA"/>
</dbReference>
<gene>
    <name evidence="6" type="ORF">FHX71_004117</name>
</gene>
<reference evidence="6 7" key="1">
    <citation type="submission" date="2020-07" db="EMBL/GenBank/DDBJ databases">
        <title>Sequencing the genomes of 1000 actinobacteria strains.</title>
        <authorList>
            <person name="Klenk H.-P."/>
        </authorList>
    </citation>
    <scope>NUCLEOTIDE SEQUENCE [LARGE SCALE GENOMIC DNA]</scope>
    <source>
        <strain evidence="6 7">DSM 44121</strain>
    </source>
</reference>
<dbReference type="InterPro" id="IPR025141">
    <property type="entry name" value="DUF4082"/>
</dbReference>
<feature type="domain" description="SbsA Ig-like" evidence="3">
    <location>
        <begin position="1059"/>
        <end position="1153"/>
    </location>
</feature>
<keyword evidence="7" id="KW-1185">Reference proteome</keyword>
<dbReference type="GO" id="GO:0005975">
    <property type="term" value="P:carbohydrate metabolic process"/>
    <property type="evidence" value="ECO:0007669"/>
    <property type="project" value="UniProtKB-ARBA"/>
</dbReference>
<comment type="caution">
    <text evidence="6">The sequence shown here is derived from an EMBL/GenBank/DDBJ whole genome shotgun (WGS) entry which is preliminary data.</text>
</comment>
<dbReference type="InterPro" id="IPR013783">
    <property type="entry name" value="Ig-like_fold"/>
</dbReference>
<name>A0A7W3JC52_9MICO</name>
<organism evidence="6 7">
    <name type="scientific">Promicromonospora sukumoe</name>
    <dbReference type="NCBI Taxonomy" id="88382"/>
    <lineage>
        <taxon>Bacteria</taxon>
        <taxon>Bacillati</taxon>
        <taxon>Actinomycetota</taxon>
        <taxon>Actinomycetes</taxon>
        <taxon>Micrococcales</taxon>
        <taxon>Promicromonosporaceae</taxon>
        <taxon>Promicromonospora</taxon>
    </lineage>
</organism>
<proteinExistence type="predicted"/>
<dbReference type="Gene3D" id="2.60.40.10">
    <property type="entry name" value="Immunoglobulins"/>
    <property type="match status" value="1"/>
</dbReference>
<evidence type="ECO:0000313" key="6">
    <source>
        <dbReference type="EMBL" id="MBA8810141.1"/>
    </source>
</evidence>
<feature type="domain" description="SbsA Ig-like" evidence="3">
    <location>
        <begin position="797"/>
        <end position="897"/>
    </location>
</feature>
<dbReference type="InterPro" id="IPR014756">
    <property type="entry name" value="Ig_E-set"/>
</dbReference>
<dbReference type="SUPFAM" id="SSF81296">
    <property type="entry name" value="E set domains"/>
    <property type="match status" value="1"/>
</dbReference>
<protein>
    <recommendedName>
        <fullName evidence="8">Ig-like domain-containing protein</fullName>
    </recommendedName>
</protein>
<feature type="domain" description="DUF4082" evidence="4">
    <location>
        <begin position="647"/>
        <end position="789"/>
    </location>
</feature>
<feature type="domain" description="DUF4082" evidence="4">
    <location>
        <begin position="1168"/>
        <end position="1306"/>
    </location>
</feature>
<dbReference type="Proteomes" id="UP000540568">
    <property type="component" value="Unassembled WGS sequence"/>
</dbReference>